<keyword evidence="2" id="KW-0057">Aromatic amino acid biosynthesis</keyword>
<dbReference type="InterPro" id="IPR046346">
    <property type="entry name" value="Aminoacid_DH-like_N_sf"/>
</dbReference>
<dbReference type="Gene3D" id="3.40.50.720">
    <property type="entry name" value="NAD(P)-binding Rossmann-like Domain"/>
    <property type="match status" value="1"/>
</dbReference>
<dbReference type="SUPFAM" id="SSF51735">
    <property type="entry name" value="NAD(P)-binding Rossmann-fold domains"/>
    <property type="match status" value="1"/>
</dbReference>
<evidence type="ECO:0000259" key="3">
    <source>
        <dbReference type="Pfam" id="PF08501"/>
    </source>
</evidence>
<accession>A0ABY5SJ21</accession>
<evidence type="ECO:0000313" key="5">
    <source>
        <dbReference type="Proteomes" id="UP001064879"/>
    </source>
</evidence>
<dbReference type="InterPro" id="IPR036291">
    <property type="entry name" value="NAD(P)-bd_dom_sf"/>
</dbReference>
<evidence type="ECO:0000313" key="4">
    <source>
        <dbReference type="EMBL" id="UVI34513.1"/>
    </source>
</evidence>
<evidence type="ECO:0000256" key="1">
    <source>
        <dbReference type="ARBA" id="ARBA00004871"/>
    </source>
</evidence>
<name>A0ABY5SJ21_9MICO</name>
<organism evidence="4 5">
    <name type="scientific">Brevibacterium spongiae</name>
    <dbReference type="NCBI Taxonomy" id="2909672"/>
    <lineage>
        <taxon>Bacteria</taxon>
        <taxon>Bacillati</taxon>
        <taxon>Actinomycetota</taxon>
        <taxon>Actinomycetes</taxon>
        <taxon>Micrococcales</taxon>
        <taxon>Brevibacteriaceae</taxon>
        <taxon>Brevibacterium</taxon>
    </lineage>
</organism>
<reference evidence="4" key="1">
    <citation type="submission" date="2022-03" db="EMBL/GenBank/DDBJ databases">
        <title>Brevibacterium spongiae sp. nov., isolated from marine sponge.</title>
        <authorList>
            <person name="Li Z."/>
            <person name="Zhang M."/>
        </authorList>
    </citation>
    <scope>NUCLEOTIDE SEQUENCE</scope>
    <source>
        <strain evidence="4">WHS-Z9</strain>
    </source>
</reference>
<dbReference type="InterPro" id="IPR013708">
    <property type="entry name" value="Shikimate_DH-bd_N"/>
</dbReference>
<proteinExistence type="predicted"/>
<evidence type="ECO:0000256" key="2">
    <source>
        <dbReference type="ARBA" id="ARBA00023141"/>
    </source>
</evidence>
<dbReference type="PANTHER" id="PTHR21089:SF1">
    <property type="entry name" value="BIFUNCTIONAL 3-DEHYDROQUINATE DEHYDRATASE_SHIKIMATE DEHYDROGENASE, CHLOROPLASTIC"/>
    <property type="match status" value="1"/>
</dbReference>
<dbReference type="EMBL" id="CP093443">
    <property type="protein sequence ID" value="UVI34513.1"/>
    <property type="molecule type" value="Genomic_DNA"/>
</dbReference>
<gene>
    <name evidence="4" type="ORF">L1F31_10195</name>
</gene>
<comment type="pathway">
    <text evidence="1">Metabolic intermediate biosynthesis; chorismate biosynthesis; chorismate from D-erythrose 4-phosphate and phosphoenolpyruvate: step 4/7.</text>
</comment>
<dbReference type="RefSeq" id="WP_265417195.1">
    <property type="nucleotide sequence ID" value="NZ_CP093443.1"/>
</dbReference>
<dbReference type="Proteomes" id="UP001064879">
    <property type="component" value="Chromosome"/>
</dbReference>
<keyword evidence="2" id="KW-0028">Amino-acid biosynthesis</keyword>
<sequence>MRIRAAVLGSPIAHSKSPLLHRSAFAALGLDTSEYSRFELVADELEAFLDAHPQHTGFSLTMPLKDRLVELAGIRGWSLEDTAALTGAGNTLVRTGSQTAVANTDVRGIVRAVAPHLSRARGDGAACPDQHGAGAGRATILGAGATAASAMVACRDLDLTHVDIRVRNPNRTGRVLDLAAQLGLTTTVGRLDRIDDSEVVISTLPAEAVPEPIWAESFTAGAAVALDVAYAAESAFLAAAAAHGLHPVDGTAMLVEQAVAQFELFLEAARQADASVDDSAQAAAASGLPTDQDLPAGDELREQVADAMYAALAESAAAPRA</sequence>
<dbReference type="Pfam" id="PF08501">
    <property type="entry name" value="Shikimate_dh_N"/>
    <property type="match status" value="1"/>
</dbReference>
<dbReference type="PANTHER" id="PTHR21089">
    <property type="entry name" value="SHIKIMATE DEHYDROGENASE"/>
    <property type="match status" value="1"/>
</dbReference>
<dbReference type="SUPFAM" id="SSF53223">
    <property type="entry name" value="Aminoacid dehydrogenase-like, N-terminal domain"/>
    <property type="match status" value="1"/>
</dbReference>
<keyword evidence="5" id="KW-1185">Reference proteome</keyword>
<feature type="domain" description="Shikimate dehydrogenase substrate binding N-terminal" evidence="3">
    <location>
        <begin position="7"/>
        <end position="92"/>
    </location>
</feature>
<dbReference type="InterPro" id="IPR022893">
    <property type="entry name" value="Shikimate_DH_fam"/>
</dbReference>
<dbReference type="Gene3D" id="3.40.50.10860">
    <property type="entry name" value="Leucine Dehydrogenase, chain A, domain 1"/>
    <property type="match status" value="1"/>
</dbReference>
<protein>
    <submittedName>
        <fullName evidence="4">Shikimate dehydrogenase</fullName>
    </submittedName>
</protein>